<reference evidence="2 3" key="1">
    <citation type="submission" date="2021-06" db="EMBL/GenBank/DDBJ databases">
        <authorList>
            <person name="Criscuolo A."/>
        </authorList>
    </citation>
    <scope>NUCLEOTIDE SEQUENCE [LARGE SCALE GENOMIC DNA]</scope>
    <source>
        <strain evidence="3">CIP 111802</strain>
    </source>
</reference>
<organism evidence="2 3">
    <name type="scientific">Paenibacillus allorhizosphaerae</name>
    <dbReference type="NCBI Taxonomy" id="2849866"/>
    <lineage>
        <taxon>Bacteria</taxon>
        <taxon>Bacillati</taxon>
        <taxon>Bacillota</taxon>
        <taxon>Bacilli</taxon>
        <taxon>Bacillales</taxon>
        <taxon>Paenibacillaceae</taxon>
        <taxon>Paenibacillus</taxon>
    </lineage>
</organism>
<keyword evidence="1" id="KW-0472">Membrane</keyword>
<evidence type="ECO:0000313" key="3">
    <source>
        <dbReference type="Proteomes" id="UP000730618"/>
    </source>
</evidence>
<keyword evidence="3" id="KW-1185">Reference proteome</keyword>
<comment type="caution">
    <text evidence="2">The sequence shown here is derived from an EMBL/GenBank/DDBJ whole genome shotgun (WGS) entry which is preliminary data.</text>
</comment>
<dbReference type="EMBL" id="CAJVCE010000013">
    <property type="protein sequence ID" value="CAG7649303.1"/>
    <property type="molecule type" value="Genomic_DNA"/>
</dbReference>
<evidence type="ECO:0000256" key="1">
    <source>
        <dbReference type="SAM" id="Phobius"/>
    </source>
</evidence>
<keyword evidence="1" id="KW-0812">Transmembrane</keyword>
<accession>A0ABN7TSL0</accession>
<protein>
    <submittedName>
        <fullName evidence="2">Uncharacterized protein</fullName>
    </submittedName>
</protein>
<name>A0ABN7TSL0_9BACL</name>
<gene>
    <name evidence="2" type="ORF">PAECIP111802_04457</name>
</gene>
<feature type="transmembrane region" description="Helical" evidence="1">
    <location>
        <begin position="34"/>
        <end position="55"/>
    </location>
</feature>
<evidence type="ECO:0000313" key="2">
    <source>
        <dbReference type="EMBL" id="CAG7649303.1"/>
    </source>
</evidence>
<sequence length="56" mass="6595">MVFSFVFICLFIVILVISQIFDSKPFTSRNRWRNRLMISASCSLLFSSVITWFVIN</sequence>
<proteinExistence type="predicted"/>
<dbReference type="RefSeq" id="WP_218100738.1">
    <property type="nucleotide sequence ID" value="NZ_CAJVCE010000013.1"/>
</dbReference>
<keyword evidence="1" id="KW-1133">Transmembrane helix</keyword>
<dbReference type="Proteomes" id="UP000730618">
    <property type="component" value="Unassembled WGS sequence"/>
</dbReference>